<dbReference type="InterPro" id="IPR003346">
    <property type="entry name" value="Transposase_20"/>
</dbReference>
<dbReference type="PANTHER" id="PTHR33055">
    <property type="entry name" value="TRANSPOSASE FOR INSERTION SEQUENCE ELEMENT IS1111A"/>
    <property type="match status" value="1"/>
</dbReference>
<organism evidence="3 4">
    <name type="scientific">Pseudonocardia xinjiangensis</name>
    <dbReference type="NCBI Taxonomy" id="75289"/>
    <lineage>
        <taxon>Bacteria</taxon>
        <taxon>Bacillati</taxon>
        <taxon>Actinomycetota</taxon>
        <taxon>Actinomycetes</taxon>
        <taxon>Pseudonocardiales</taxon>
        <taxon>Pseudonocardiaceae</taxon>
        <taxon>Pseudonocardia</taxon>
    </lineage>
</organism>
<protein>
    <submittedName>
        <fullName evidence="3">IS110 family transposase</fullName>
    </submittedName>
</protein>
<dbReference type="NCBIfam" id="NF033542">
    <property type="entry name" value="transpos_IS110"/>
    <property type="match status" value="1"/>
</dbReference>
<feature type="domain" description="Transposase IS116/IS110/IS902 C-terminal" evidence="2">
    <location>
        <begin position="203"/>
        <end position="274"/>
    </location>
</feature>
<dbReference type="InterPro" id="IPR047650">
    <property type="entry name" value="Transpos_IS110"/>
</dbReference>
<feature type="domain" description="Transposase IS110-like N-terminal" evidence="1">
    <location>
        <begin position="20"/>
        <end position="134"/>
    </location>
</feature>
<accession>A0ABX1RP76</accession>
<dbReference type="Pfam" id="PF01548">
    <property type="entry name" value="DEDD_Tnp_IS110"/>
    <property type="match status" value="1"/>
</dbReference>
<proteinExistence type="predicted"/>
<reference evidence="3 4" key="1">
    <citation type="submission" date="2020-04" db="EMBL/GenBank/DDBJ databases">
        <authorList>
            <person name="Klaysubun C."/>
            <person name="Duangmal K."/>
            <person name="Lipun K."/>
        </authorList>
    </citation>
    <scope>NUCLEOTIDE SEQUENCE [LARGE SCALE GENOMIC DNA]</scope>
    <source>
        <strain evidence="3 4">JCM 11839</strain>
    </source>
</reference>
<dbReference type="PANTHER" id="PTHR33055:SF3">
    <property type="entry name" value="PUTATIVE TRANSPOSASE FOR IS117-RELATED"/>
    <property type="match status" value="1"/>
</dbReference>
<evidence type="ECO:0000259" key="1">
    <source>
        <dbReference type="Pfam" id="PF01548"/>
    </source>
</evidence>
<dbReference type="InterPro" id="IPR002525">
    <property type="entry name" value="Transp_IS110-like_N"/>
</dbReference>
<sequence length="342" mass="37580">MVGCMIDSEVGEIRTLRPSPKTEAIVSWVGSLPGPVAVAYEAGPTGFALARALAAAGVRCEVVAPSKMERPPGDRVKTDRRDAERLARLLRIAELPGVRVPGEAEEAARDLVRAREDARTDLMRARHRLPKLLLRQGLVWENCAWAGAHEAWLRALRLDRVGVQVAFDEAFDAVLSVHARRDRLDAAIVEMAATSGFAPVVDRLCCLRGVGILTGFGLAVEVGDWRRFTGSTIGSYLGLVPSESSSGARRSQGGITKAGNSHARRLLVEAAWHHRKPYRPSHELIRRRAGQPAAVRERAERGNRRLHRRWTRLDARGKRSTISAVAIARELAGWSWSLALMD</sequence>
<gene>
    <name evidence="3" type="ORF">HF577_29955</name>
</gene>
<name>A0ABX1RP76_9PSEU</name>
<evidence type="ECO:0000259" key="2">
    <source>
        <dbReference type="Pfam" id="PF02371"/>
    </source>
</evidence>
<evidence type="ECO:0000313" key="3">
    <source>
        <dbReference type="EMBL" id="NMH81304.1"/>
    </source>
</evidence>
<dbReference type="EMBL" id="JAAXKY010000140">
    <property type="protein sequence ID" value="NMH81304.1"/>
    <property type="molecule type" value="Genomic_DNA"/>
</dbReference>
<comment type="caution">
    <text evidence="3">The sequence shown here is derived from an EMBL/GenBank/DDBJ whole genome shotgun (WGS) entry which is preliminary data.</text>
</comment>
<dbReference type="Pfam" id="PF02371">
    <property type="entry name" value="Transposase_20"/>
    <property type="match status" value="1"/>
</dbReference>
<evidence type="ECO:0000313" key="4">
    <source>
        <dbReference type="Proteomes" id="UP001296706"/>
    </source>
</evidence>
<keyword evidence="4" id="KW-1185">Reference proteome</keyword>
<dbReference type="Proteomes" id="UP001296706">
    <property type="component" value="Unassembled WGS sequence"/>
</dbReference>